<dbReference type="SMART" id="SM00898">
    <property type="entry name" value="Fapy_DNA_glyco"/>
    <property type="match status" value="1"/>
</dbReference>
<dbReference type="GO" id="GO:0006284">
    <property type="term" value="P:base-excision repair"/>
    <property type="evidence" value="ECO:0007669"/>
    <property type="project" value="InterPro"/>
</dbReference>
<keyword evidence="13 15" id="KW-0326">Glycosidase</keyword>
<feature type="binding site" evidence="15">
    <location>
        <position position="155"/>
    </location>
    <ligand>
        <name>DNA</name>
        <dbReference type="ChEBI" id="CHEBI:16991"/>
    </ligand>
</feature>
<dbReference type="GO" id="GO:0008270">
    <property type="term" value="F:zinc ion binding"/>
    <property type="evidence" value="ECO:0007669"/>
    <property type="project" value="UniProtKB-UniRule"/>
</dbReference>
<keyword evidence="8 15" id="KW-0862">Zinc</keyword>
<dbReference type="OrthoDB" id="9800855at2"/>
<feature type="active site" description="Proton donor; for delta-elimination activity" evidence="15">
    <location>
        <position position="263"/>
    </location>
</feature>
<dbReference type="Proteomes" id="UP000093044">
    <property type="component" value="Chromosome"/>
</dbReference>
<feature type="domain" description="Formamidopyrimidine-DNA glycosylase catalytic" evidence="17">
    <location>
        <begin position="2"/>
        <end position="115"/>
    </location>
</feature>
<dbReference type="EMBL" id="CP016757">
    <property type="protein sequence ID" value="ANZ44652.1"/>
    <property type="molecule type" value="Genomic_DNA"/>
</dbReference>
<keyword evidence="7 15" id="KW-0378">Hydrolase</keyword>
<organism evidence="18 19">
    <name type="scientific">Cloacibacillus porcorum</name>
    <dbReference type="NCBI Taxonomy" id="1197717"/>
    <lineage>
        <taxon>Bacteria</taxon>
        <taxon>Thermotogati</taxon>
        <taxon>Synergistota</taxon>
        <taxon>Synergistia</taxon>
        <taxon>Synergistales</taxon>
        <taxon>Synergistaceae</taxon>
        <taxon>Cloacibacillus</taxon>
    </lineage>
</organism>
<evidence type="ECO:0000256" key="15">
    <source>
        <dbReference type="HAMAP-Rule" id="MF_00103"/>
    </source>
</evidence>
<dbReference type="SUPFAM" id="SSF57716">
    <property type="entry name" value="Glucocorticoid receptor-like (DNA-binding domain)"/>
    <property type="match status" value="1"/>
</dbReference>
<keyword evidence="19" id="KW-1185">Reference proteome</keyword>
<feature type="domain" description="FPG-type" evidence="16">
    <location>
        <begin position="239"/>
        <end position="273"/>
    </location>
</feature>
<dbReference type="NCBIfam" id="NF002211">
    <property type="entry name" value="PRK01103.1"/>
    <property type="match status" value="1"/>
</dbReference>
<keyword evidence="12 15" id="KW-0511">Multifunctional enzyme</keyword>
<proteinExistence type="inferred from homology"/>
<sequence length="273" mass="30538">MPELPEVETVRRILEPQVRGLRIVSVTVNHPAVIARPSPEEFCRLTAGRQISGMSRRGKFLSLCLEGGGRIVLHLRMTGSLLLTPPDYPLEKHTHLIFYLDDGRELRFTDLRRFGRFWLIENGEDDIFSGVNRLGPEPLDGDFSAASLRLAFAKRKKAVKSCLLDQEFIAGIGNIYADESLFLAKIRPDRPAGSLTMAEWERLAAAIKEALLLGIEENRMSAEEYLAGKGRGYRSRYLNVYGRAGEPCRLCGGRLCRSVVGGRGSVYCPKCQR</sequence>
<dbReference type="GO" id="GO:0034039">
    <property type="term" value="F:8-oxo-7,8-dihydroguanine DNA N-glycosylase activity"/>
    <property type="evidence" value="ECO:0007669"/>
    <property type="project" value="TreeGrafter"/>
</dbReference>
<feature type="active site" description="Schiff-base intermediate with DNA" evidence="15">
    <location>
        <position position="2"/>
    </location>
</feature>
<evidence type="ECO:0000256" key="13">
    <source>
        <dbReference type="ARBA" id="ARBA00023295"/>
    </source>
</evidence>
<evidence type="ECO:0000313" key="18">
    <source>
        <dbReference type="EMBL" id="ANZ44652.1"/>
    </source>
</evidence>
<comment type="catalytic activity">
    <reaction evidence="1 15">
        <text>Hydrolysis of DNA containing ring-opened 7-methylguanine residues, releasing 2,6-diamino-4-hydroxy-5-(N-methyl)formamidopyrimidine.</text>
        <dbReference type="EC" id="3.2.2.23"/>
    </reaction>
</comment>
<keyword evidence="11 15" id="KW-0456">Lyase</keyword>
<keyword evidence="10 15" id="KW-0234">DNA repair</keyword>
<dbReference type="SMART" id="SM01232">
    <property type="entry name" value="H2TH"/>
    <property type="match status" value="1"/>
</dbReference>
<comment type="subunit">
    <text evidence="3 15">Monomer.</text>
</comment>
<dbReference type="PROSITE" id="PS01242">
    <property type="entry name" value="ZF_FPG_1"/>
    <property type="match status" value="1"/>
</dbReference>
<dbReference type="InterPro" id="IPR010979">
    <property type="entry name" value="Ribosomal_uS13-like_H2TH"/>
</dbReference>
<feature type="active site" description="Proton donor; for beta-elimination activity" evidence="15">
    <location>
        <position position="59"/>
    </location>
</feature>
<dbReference type="InterPro" id="IPR000214">
    <property type="entry name" value="Znf_DNA_glyclase/AP_lyase"/>
</dbReference>
<evidence type="ECO:0000259" key="17">
    <source>
        <dbReference type="PROSITE" id="PS51068"/>
    </source>
</evidence>
<feature type="active site" description="Proton donor" evidence="15">
    <location>
        <position position="3"/>
    </location>
</feature>
<dbReference type="SUPFAM" id="SSF46946">
    <property type="entry name" value="S13-like H2TH domain"/>
    <property type="match status" value="1"/>
</dbReference>
<dbReference type="PANTHER" id="PTHR22993">
    <property type="entry name" value="FORMAMIDOPYRIMIDINE-DNA GLYCOSYLASE"/>
    <property type="match status" value="1"/>
</dbReference>
<protein>
    <recommendedName>
        <fullName evidence="15">Formamidopyrimidine-DNA glycosylase</fullName>
        <shortName evidence="15">Fapy-DNA glycosylase</shortName>
        <ecNumber evidence="15">3.2.2.23</ecNumber>
    </recommendedName>
    <alternativeName>
        <fullName evidence="15">DNA-(apurinic or apyrimidinic site) lyase MutM</fullName>
        <shortName evidence="15">AP lyase MutM</shortName>
        <ecNumber evidence="15">4.2.99.18</ecNumber>
    </alternativeName>
</protein>
<evidence type="ECO:0000256" key="1">
    <source>
        <dbReference type="ARBA" id="ARBA00001668"/>
    </source>
</evidence>
<evidence type="ECO:0000256" key="7">
    <source>
        <dbReference type="ARBA" id="ARBA00022801"/>
    </source>
</evidence>
<reference evidence="18" key="1">
    <citation type="submission" date="2016-08" db="EMBL/GenBank/DDBJ databases">
        <title>Complete genome of Cloacibacillus porcorum.</title>
        <authorList>
            <person name="Looft T."/>
            <person name="Bayles D.O."/>
            <person name="Alt D.P."/>
        </authorList>
    </citation>
    <scope>NUCLEOTIDE SEQUENCE [LARGE SCALE GENOMIC DNA]</scope>
    <source>
        <strain evidence="18">CL-84</strain>
    </source>
</reference>
<dbReference type="SUPFAM" id="SSF81624">
    <property type="entry name" value="N-terminal domain of MutM-like DNA repair proteins"/>
    <property type="match status" value="1"/>
</dbReference>
<dbReference type="InterPro" id="IPR035937">
    <property type="entry name" value="FPG_N"/>
</dbReference>
<evidence type="ECO:0000256" key="10">
    <source>
        <dbReference type="ARBA" id="ARBA00023204"/>
    </source>
</evidence>
<dbReference type="InterPro" id="IPR012319">
    <property type="entry name" value="FPG_cat"/>
</dbReference>
<accession>A0A1B2I3X6</accession>
<dbReference type="Pfam" id="PF06831">
    <property type="entry name" value="H2TH"/>
    <property type="match status" value="1"/>
</dbReference>
<dbReference type="PROSITE" id="PS51066">
    <property type="entry name" value="ZF_FPG_2"/>
    <property type="match status" value="1"/>
</dbReference>
<dbReference type="PROSITE" id="PS51068">
    <property type="entry name" value="FPG_CAT"/>
    <property type="match status" value="1"/>
</dbReference>
<dbReference type="AlphaFoldDB" id="A0A1B2I3X6"/>
<comment type="function">
    <text evidence="15">Involved in base excision repair of DNA damaged by oxidation or by mutagenic agents. Acts as DNA glycosylase that recognizes and removes damaged bases. Has a preference for oxidized purines, such as 7,8-dihydro-8-oxoguanine (8-oxoG). Has AP (apurinic/apyrimidinic) lyase activity and introduces nicks in the DNA strand. Cleaves the DNA backbone by beta-delta elimination to generate a single-strand break at the site of the removed base with both 3'- and 5'-phosphates.</text>
</comment>
<name>A0A1B2I3X6_9BACT</name>
<evidence type="ECO:0000256" key="8">
    <source>
        <dbReference type="ARBA" id="ARBA00022833"/>
    </source>
</evidence>
<dbReference type="EC" id="4.2.99.18" evidence="15"/>
<dbReference type="Gene3D" id="3.20.190.10">
    <property type="entry name" value="MutM-like, N-terminal"/>
    <property type="match status" value="1"/>
</dbReference>
<dbReference type="NCBIfam" id="TIGR00577">
    <property type="entry name" value="fpg"/>
    <property type="match status" value="1"/>
</dbReference>
<keyword evidence="6 15" id="KW-0863">Zinc-finger</keyword>
<dbReference type="Pfam" id="PF01149">
    <property type="entry name" value="Fapy_DNA_glyco"/>
    <property type="match status" value="1"/>
</dbReference>
<evidence type="ECO:0000256" key="14">
    <source>
        <dbReference type="ARBA" id="ARBA00044632"/>
    </source>
</evidence>
<dbReference type="GO" id="GO:0003684">
    <property type="term" value="F:damaged DNA binding"/>
    <property type="evidence" value="ECO:0007669"/>
    <property type="project" value="InterPro"/>
</dbReference>
<dbReference type="GO" id="GO:0140078">
    <property type="term" value="F:class I DNA-(apurinic or apyrimidinic site) endonuclease activity"/>
    <property type="evidence" value="ECO:0007669"/>
    <property type="project" value="UniProtKB-EC"/>
</dbReference>
<dbReference type="RefSeq" id="WP_066743982.1">
    <property type="nucleotide sequence ID" value="NZ_CP016757.1"/>
</dbReference>
<evidence type="ECO:0000313" key="19">
    <source>
        <dbReference type="Proteomes" id="UP000093044"/>
    </source>
</evidence>
<dbReference type="InterPro" id="IPR020629">
    <property type="entry name" value="FPG_Glyclase"/>
</dbReference>
<dbReference type="KEGG" id="cpor:BED41_05825"/>
<dbReference type="FunFam" id="1.10.8.50:FF:000003">
    <property type="entry name" value="Formamidopyrimidine-DNA glycosylase"/>
    <property type="match status" value="1"/>
</dbReference>
<dbReference type="Gene3D" id="1.10.8.50">
    <property type="match status" value="1"/>
</dbReference>
<feature type="binding site" evidence="15">
    <location>
        <position position="93"/>
    </location>
    <ligand>
        <name>DNA</name>
        <dbReference type="ChEBI" id="CHEBI:16991"/>
    </ligand>
</feature>
<dbReference type="InterPro" id="IPR015887">
    <property type="entry name" value="DNA_glyclase_Znf_dom_DNA_BS"/>
</dbReference>
<dbReference type="InterPro" id="IPR015886">
    <property type="entry name" value="H2TH_FPG"/>
</dbReference>
<evidence type="ECO:0000256" key="3">
    <source>
        <dbReference type="ARBA" id="ARBA00011245"/>
    </source>
</evidence>
<evidence type="ECO:0000256" key="9">
    <source>
        <dbReference type="ARBA" id="ARBA00023125"/>
    </source>
</evidence>
<keyword evidence="9 15" id="KW-0238">DNA-binding</keyword>
<dbReference type="PANTHER" id="PTHR22993:SF9">
    <property type="entry name" value="FORMAMIDOPYRIMIDINE-DNA GLYCOSYLASE"/>
    <property type="match status" value="1"/>
</dbReference>
<dbReference type="CDD" id="cd08966">
    <property type="entry name" value="EcFpg-like_N"/>
    <property type="match status" value="1"/>
</dbReference>
<keyword evidence="4 15" id="KW-0479">Metal-binding</keyword>
<evidence type="ECO:0000256" key="12">
    <source>
        <dbReference type="ARBA" id="ARBA00023268"/>
    </source>
</evidence>
<dbReference type="EC" id="3.2.2.23" evidence="15"/>
<dbReference type="GeneID" id="83057370"/>
<evidence type="ECO:0000256" key="11">
    <source>
        <dbReference type="ARBA" id="ARBA00023239"/>
    </source>
</evidence>
<evidence type="ECO:0000256" key="6">
    <source>
        <dbReference type="ARBA" id="ARBA00022771"/>
    </source>
</evidence>
<evidence type="ECO:0000259" key="16">
    <source>
        <dbReference type="PROSITE" id="PS51066"/>
    </source>
</evidence>
<dbReference type="STRING" id="1197717.BED41_05825"/>
<evidence type="ECO:0000256" key="5">
    <source>
        <dbReference type="ARBA" id="ARBA00022763"/>
    </source>
</evidence>
<gene>
    <name evidence="15" type="primary">mutM</name>
    <name evidence="15" type="synonym">fpg</name>
    <name evidence="18" type="ORF">BED41_05825</name>
</gene>
<comment type="similarity">
    <text evidence="2 15">Belongs to the FPG family.</text>
</comment>
<keyword evidence="5 15" id="KW-0227">DNA damage</keyword>
<comment type="cofactor">
    <cofactor evidence="15">
        <name>Zn(2+)</name>
        <dbReference type="ChEBI" id="CHEBI:29105"/>
    </cofactor>
    <text evidence="15">Binds 1 zinc ion per subunit.</text>
</comment>
<evidence type="ECO:0000256" key="4">
    <source>
        <dbReference type="ARBA" id="ARBA00022723"/>
    </source>
</evidence>
<dbReference type="HAMAP" id="MF_00103">
    <property type="entry name" value="Fapy_DNA_glycosyl"/>
    <property type="match status" value="1"/>
</dbReference>
<evidence type="ECO:0000256" key="2">
    <source>
        <dbReference type="ARBA" id="ARBA00009409"/>
    </source>
</evidence>
<comment type="catalytic activity">
    <reaction evidence="14 15">
        <text>2'-deoxyribonucleotide-(2'-deoxyribose 5'-phosphate)-2'-deoxyribonucleotide-DNA = a 3'-end 2'-deoxyribonucleotide-(2,3-dehydro-2,3-deoxyribose 5'-phosphate)-DNA + a 5'-end 5'-phospho-2'-deoxyribonucleoside-DNA + H(+)</text>
        <dbReference type="Rhea" id="RHEA:66592"/>
        <dbReference type="Rhea" id="RHEA-COMP:13180"/>
        <dbReference type="Rhea" id="RHEA-COMP:16897"/>
        <dbReference type="Rhea" id="RHEA-COMP:17067"/>
        <dbReference type="ChEBI" id="CHEBI:15378"/>
        <dbReference type="ChEBI" id="CHEBI:136412"/>
        <dbReference type="ChEBI" id="CHEBI:157695"/>
        <dbReference type="ChEBI" id="CHEBI:167181"/>
        <dbReference type="EC" id="4.2.99.18"/>
    </reaction>
</comment>
<feature type="binding site" evidence="15">
    <location>
        <position position="112"/>
    </location>
    <ligand>
        <name>DNA</name>
        <dbReference type="ChEBI" id="CHEBI:16991"/>
    </ligand>
</feature>